<dbReference type="AlphaFoldDB" id="A0A5J9VJ13"/>
<dbReference type="Gene3D" id="3.30.559.10">
    <property type="entry name" value="Chloramphenicol acetyltransferase-like domain"/>
    <property type="match status" value="1"/>
</dbReference>
<dbReference type="GO" id="GO:0004144">
    <property type="term" value="F:diacylglycerol O-acyltransferase activity"/>
    <property type="evidence" value="ECO:0007669"/>
    <property type="project" value="UniProtKB-EC"/>
</dbReference>
<comment type="catalytic activity">
    <reaction evidence="9">
        <text>a long chain fatty alcohol + a fatty acyl-CoA = a long-chain alcohol wax ester + CoA</text>
        <dbReference type="Rhea" id="RHEA:38443"/>
        <dbReference type="ChEBI" id="CHEBI:17135"/>
        <dbReference type="ChEBI" id="CHEBI:57287"/>
        <dbReference type="ChEBI" id="CHEBI:77636"/>
        <dbReference type="ChEBI" id="CHEBI:235323"/>
        <dbReference type="EC" id="2.3.1.75"/>
    </reaction>
</comment>
<sequence length="550" mass="60632">MDRGNSTDATLRKRALRVDTAASTREARADGVEVDEGGVVVEEPVTPTGRLFREPHFRCYIVTVLGLGKPVDLPAMRAGVAATLARHPRFCSVQVLDELNKDAKPRWVRTTVNLDDHIIVPALDPAATTADPDRALEDYVASLSTRPMDHSRPLWELHVLDFPTAESAAAVALRMHHSLGDGVSLLSLFMACTRRVADPDALPSLPPAGRAGPLYAVPRPQRGGLRLAALALWALSFLVLAWHTVVDVALFIATVASLVRDKRTVLKGAEGTELRPKRFVNCTLSLDDVKYVKNAMGCGSNKPFSTFAYVDVLFQTVNDVFLGVTSAALSRYYFRRTGKQDAQMRLGSANDRNRITVRSAVIVNLRPTPGLHTLASMMESGKDNAARWGNQVGYMIIPFHLAKHDDPIEYVRKAKQVARRKKSSMESIFTYWSADLIVKLFGIKAAAALCYGMFTHTTLSFSNMVGPTEQVQFCGNPIVYIAPGIYGHPHALTVHYQSYMNTVKLVLSIDEEHFPDSHQLLQDFKESLRIIRHAASRISNEAQHAGIGRT</sequence>
<dbReference type="EMBL" id="RWGY01000009">
    <property type="protein sequence ID" value="TVU35506.1"/>
    <property type="molecule type" value="Genomic_DNA"/>
</dbReference>
<dbReference type="InterPro" id="IPR045034">
    <property type="entry name" value="O-acyltransferase_WSD1-like"/>
</dbReference>
<keyword evidence="15" id="KW-1185">Reference proteome</keyword>
<gene>
    <name evidence="14" type="ORF">EJB05_17402</name>
</gene>
<keyword evidence="11" id="KW-1133">Transmembrane helix</keyword>
<feature type="domain" description="O-acyltransferase WSD1-like N-terminal" evidence="12">
    <location>
        <begin position="72"/>
        <end position="301"/>
    </location>
</feature>
<organism evidence="14 15">
    <name type="scientific">Eragrostis curvula</name>
    <name type="common">weeping love grass</name>
    <dbReference type="NCBI Taxonomy" id="38414"/>
    <lineage>
        <taxon>Eukaryota</taxon>
        <taxon>Viridiplantae</taxon>
        <taxon>Streptophyta</taxon>
        <taxon>Embryophyta</taxon>
        <taxon>Tracheophyta</taxon>
        <taxon>Spermatophyta</taxon>
        <taxon>Magnoliopsida</taxon>
        <taxon>Liliopsida</taxon>
        <taxon>Poales</taxon>
        <taxon>Poaceae</taxon>
        <taxon>PACMAD clade</taxon>
        <taxon>Chloridoideae</taxon>
        <taxon>Eragrostideae</taxon>
        <taxon>Eragrostidinae</taxon>
        <taxon>Eragrostis</taxon>
    </lineage>
</organism>
<comment type="caution">
    <text evidence="14">The sequence shown here is derived from an EMBL/GenBank/DDBJ whole genome shotgun (WGS) entry which is preliminary data.</text>
</comment>
<keyword evidence="11" id="KW-0472">Membrane</keyword>
<dbReference type="SUPFAM" id="SSF52777">
    <property type="entry name" value="CoA-dependent acyltransferases"/>
    <property type="match status" value="1"/>
</dbReference>
<evidence type="ECO:0000256" key="9">
    <source>
        <dbReference type="ARBA" id="ARBA00047604"/>
    </source>
</evidence>
<evidence type="ECO:0000256" key="4">
    <source>
        <dbReference type="ARBA" id="ARBA00005189"/>
    </source>
</evidence>
<evidence type="ECO:0000256" key="11">
    <source>
        <dbReference type="SAM" id="Phobius"/>
    </source>
</evidence>
<dbReference type="GO" id="GO:0005886">
    <property type="term" value="C:plasma membrane"/>
    <property type="evidence" value="ECO:0007669"/>
    <property type="project" value="UniProtKB-SubCell"/>
</dbReference>
<accession>A0A5J9VJ13</accession>
<feature type="non-terminal residue" evidence="14">
    <location>
        <position position="1"/>
    </location>
</feature>
<protein>
    <submittedName>
        <fullName evidence="14">Uncharacterized protein</fullName>
    </submittedName>
</protein>
<dbReference type="OrthoDB" id="619536at2759"/>
<evidence type="ECO:0000256" key="3">
    <source>
        <dbReference type="ARBA" id="ARBA00004771"/>
    </source>
</evidence>
<evidence type="ECO:0000256" key="1">
    <source>
        <dbReference type="ARBA" id="ARBA00004162"/>
    </source>
</evidence>
<dbReference type="GO" id="GO:0005789">
    <property type="term" value="C:endoplasmic reticulum membrane"/>
    <property type="evidence" value="ECO:0007669"/>
    <property type="project" value="UniProtKB-SubCell"/>
</dbReference>
<comment type="similarity">
    <text evidence="8">In the N-terminal section; belongs to the long-chain O-acyltransferase family.</text>
</comment>
<name>A0A5J9VJ13_9POAL</name>
<dbReference type="GO" id="GO:0047196">
    <property type="term" value="F:long-chain-alcohol O-fatty-acyltransferase activity"/>
    <property type="evidence" value="ECO:0007669"/>
    <property type="project" value="UniProtKB-EC"/>
</dbReference>
<evidence type="ECO:0000259" key="12">
    <source>
        <dbReference type="Pfam" id="PF03007"/>
    </source>
</evidence>
<comment type="catalytic activity">
    <reaction evidence="10">
        <text>an acyl-CoA + a 1,2-diacyl-sn-glycerol = a triacyl-sn-glycerol + CoA</text>
        <dbReference type="Rhea" id="RHEA:10868"/>
        <dbReference type="ChEBI" id="CHEBI:17815"/>
        <dbReference type="ChEBI" id="CHEBI:57287"/>
        <dbReference type="ChEBI" id="CHEBI:58342"/>
        <dbReference type="ChEBI" id="CHEBI:64615"/>
        <dbReference type="EC" id="2.3.1.20"/>
    </reaction>
</comment>
<evidence type="ECO:0000259" key="13">
    <source>
        <dbReference type="Pfam" id="PF06974"/>
    </source>
</evidence>
<evidence type="ECO:0000256" key="8">
    <source>
        <dbReference type="ARBA" id="ARBA00024360"/>
    </source>
</evidence>
<keyword evidence="5" id="KW-0808">Transferase</keyword>
<dbReference type="InterPro" id="IPR023213">
    <property type="entry name" value="CAT-like_dom_sf"/>
</dbReference>
<feature type="domain" description="O-acyltransferase WSD1 C-terminal" evidence="13">
    <location>
        <begin position="388"/>
        <end position="531"/>
    </location>
</feature>
<keyword evidence="7" id="KW-0012">Acyltransferase</keyword>
<dbReference type="FunFam" id="3.30.559.10:FF:000021">
    <property type="entry name" value="O-acyltransferase WSD1"/>
    <property type="match status" value="1"/>
</dbReference>
<dbReference type="Gramene" id="TVU35506">
    <property type="protein sequence ID" value="TVU35506"/>
    <property type="gene ID" value="EJB05_17402"/>
</dbReference>
<evidence type="ECO:0000256" key="10">
    <source>
        <dbReference type="ARBA" id="ARBA00048109"/>
    </source>
</evidence>
<proteinExistence type="inferred from homology"/>
<dbReference type="PANTHER" id="PTHR31650:SF47">
    <property type="entry name" value="OS01G0681000 PROTEIN"/>
    <property type="match status" value="1"/>
</dbReference>
<evidence type="ECO:0000256" key="7">
    <source>
        <dbReference type="ARBA" id="ARBA00023315"/>
    </source>
</evidence>
<evidence type="ECO:0000256" key="2">
    <source>
        <dbReference type="ARBA" id="ARBA00004586"/>
    </source>
</evidence>
<keyword evidence="11" id="KW-0812">Transmembrane</keyword>
<dbReference type="Pfam" id="PF03007">
    <property type="entry name" value="WS_DGAT_cat"/>
    <property type="match status" value="1"/>
</dbReference>
<reference evidence="14 15" key="1">
    <citation type="journal article" date="2019" name="Sci. Rep.">
        <title>A high-quality genome of Eragrostis curvula grass provides insights into Poaceae evolution and supports new strategies to enhance forage quality.</title>
        <authorList>
            <person name="Carballo J."/>
            <person name="Santos B.A.C.M."/>
            <person name="Zappacosta D."/>
            <person name="Garbus I."/>
            <person name="Selva J.P."/>
            <person name="Gallo C.A."/>
            <person name="Diaz A."/>
            <person name="Albertini E."/>
            <person name="Caccamo M."/>
            <person name="Echenique V."/>
        </authorList>
    </citation>
    <scope>NUCLEOTIDE SEQUENCE [LARGE SCALE GENOMIC DNA]</scope>
    <source>
        <strain evidence="15">cv. Victoria</strain>
        <tissue evidence="14">Leaf</tissue>
    </source>
</reference>
<dbReference type="Pfam" id="PF06974">
    <property type="entry name" value="WS_DGAT_C"/>
    <property type="match status" value="1"/>
</dbReference>
<comment type="pathway">
    <text evidence="4">Lipid metabolism.</text>
</comment>
<evidence type="ECO:0000256" key="6">
    <source>
        <dbReference type="ARBA" id="ARBA00022824"/>
    </source>
</evidence>
<dbReference type="InterPro" id="IPR004255">
    <property type="entry name" value="O-acyltransferase_WSD1_N"/>
</dbReference>
<evidence type="ECO:0000313" key="15">
    <source>
        <dbReference type="Proteomes" id="UP000324897"/>
    </source>
</evidence>
<dbReference type="InterPro" id="IPR009721">
    <property type="entry name" value="O-acyltransferase_WSD1_C"/>
</dbReference>
<evidence type="ECO:0000313" key="14">
    <source>
        <dbReference type="EMBL" id="TVU35506.1"/>
    </source>
</evidence>
<dbReference type="Proteomes" id="UP000324897">
    <property type="component" value="Unassembled WGS sequence"/>
</dbReference>
<dbReference type="GO" id="GO:0019432">
    <property type="term" value="P:triglyceride biosynthetic process"/>
    <property type="evidence" value="ECO:0007669"/>
    <property type="project" value="UniProtKB-UniPathway"/>
</dbReference>
<keyword evidence="6" id="KW-0256">Endoplasmic reticulum</keyword>
<evidence type="ECO:0000256" key="5">
    <source>
        <dbReference type="ARBA" id="ARBA00022679"/>
    </source>
</evidence>
<comment type="subcellular location">
    <subcellularLocation>
        <location evidence="1">Cell membrane</location>
        <topology evidence="1">Single-pass membrane protein</topology>
    </subcellularLocation>
    <subcellularLocation>
        <location evidence="2">Endoplasmic reticulum membrane</location>
    </subcellularLocation>
</comment>
<dbReference type="UniPathway" id="UPA00282"/>
<feature type="transmembrane region" description="Helical" evidence="11">
    <location>
        <begin position="230"/>
        <end position="259"/>
    </location>
</feature>
<dbReference type="PANTHER" id="PTHR31650">
    <property type="entry name" value="O-ACYLTRANSFERASE (WSD1-LIKE) FAMILY PROTEIN"/>
    <property type="match status" value="1"/>
</dbReference>
<comment type="pathway">
    <text evidence="3">Glycerolipid metabolism; triacylglycerol biosynthesis.</text>
</comment>